<dbReference type="PANTHER" id="PTHR34351:SF1">
    <property type="entry name" value="SLR1927 PROTEIN"/>
    <property type="match status" value="1"/>
</dbReference>
<keyword evidence="1" id="KW-1133">Transmembrane helix</keyword>
<sequence length="398" mass="40633">MSRGLRPTARGTVLTVLGVAALVLGLLARYPGLVALGVAALGLVLAALVGLALPTPLDVTHRVEPARTPRLAPAAAHVALRNASPWLPLEVAGTDHVAGRALPLAPVRLAPRGTGEVEVPVPTDRRGLVPVGPFVLERRGLADLARARERRGGSSTLQVVPRLLAASAPPPGRRRGHVGTQERVEHGGTDLVGLREYVPGDDLRRLHWASTARVGTPMVREDADPAQPHLTVLLDDRAAAYGDDAAGDGFEEAVDVAASLVQACAADGAPVRCVTLTGRLDVEAPAGVPGSGEPLRAAAHAADRLTVVAPGGPREASLDAAVAVPPGGGAVVDVLAVVTGHRAPLPALLLAGRGAATCLLLVVDPVPERVLGASGAATVVRGPRAEDLLRGWDLAVAR</sequence>
<feature type="domain" description="DUF58" evidence="2">
    <location>
        <begin position="194"/>
        <end position="287"/>
    </location>
</feature>
<feature type="transmembrane region" description="Helical" evidence="1">
    <location>
        <begin position="34"/>
        <end position="53"/>
    </location>
</feature>
<name>A0ABU0GHU4_9CELL</name>
<keyword evidence="4" id="KW-1185">Reference proteome</keyword>
<keyword evidence="1" id="KW-0812">Transmembrane</keyword>
<evidence type="ECO:0000256" key="1">
    <source>
        <dbReference type="SAM" id="Phobius"/>
    </source>
</evidence>
<dbReference type="EMBL" id="JAUSVM010000001">
    <property type="protein sequence ID" value="MDQ0424162.1"/>
    <property type="molecule type" value="Genomic_DNA"/>
</dbReference>
<dbReference type="Pfam" id="PF01882">
    <property type="entry name" value="DUF58"/>
    <property type="match status" value="1"/>
</dbReference>
<protein>
    <submittedName>
        <fullName evidence="3">Uncharacterized protein (DUF58 family)</fullName>
    </submittedName>
</protein>
<gene>
    <name evidence="3" type="ORF">JO380_000543</name>
</gene>
<keyword evidence="1" id="KW-0472">Membrane</keyword>
<comment type="caution">
    <text evidence="3">The sequence shown here is derived from an EMBL/GenBank/DDBJ whole genome shotgun (WGS) entry which is preliminary data.</text>
</comment>
<evidence type="ECO:0000313" key="4">
    <source>
        <dbReference type="Proteomes" id="UP001240250"/>
    </source>
</evidence>
<reference evidence="3 4" key="1">
    <citation type="submission" date="2023-07" db="EMBL/GenBank/DDBJ databases">
        <title>Sequencing the genomes of 1000 actinobacteria strains.</title>
        <authorList>
            <person name="Klenk H.-P."/>
        </authorList>
    </citation>
    <scope>NUCLEOTIDE SEQUENCE [LARGE SCALE GENOMIC DNA]</scope>
    <source>
        <strain evidence="3 4">DSM 14785</strain>
    </source>
</reference>
<evidence type="ECO:0000259" key="2">
    <source>
        <dbReference type="Pfam" id="PF01882"/>
    </source>
</evidence>
<proteinExistence type="predicted"/>
<dbReference type="InterPro" id="IPR002881">
    <property type="entry name" value="DUF58"/>
</dbReference>
<accession>A0ABU0GHU4</accession>
<dbReference type="PANTHER" id="PTHR34351">
    <property type="entry name" value="SLR1927 PROTEIN-RELATED"/>
    <property type="match status" value="1"/>
</dbReference>
<dbReference type="Proteomes" id="UP001240250">
    <property type="component" value="Unassembled WGS sequence"/>
</dbReference>
<dbReference type="RefSeq" id="WP_070320882.1">
    <property type="nucleotide sequence ID" value="NZ_JAUSVM010000001.1"/>
</dbReference>
<feature type="transmembrane region" description="Helical" evidence="1">
    <location>
        <begin position="12"/>
        <end position="28"/>
    </location>
</feature>
<evidence type="ECO:0000313" key="3">
    <source>
        <dbReference type="EMBL" id="MDQ0424162.1"/>
    </source>
</evidence>
<organism evidence="3 4">
    <name type="scientific">Cellulomonas iranensis</name>
    <dbReference type="NCBI Taxonomy" id="76862"/>
    <lineage>
        <taxon>Bacteria</taxon>
        <taxon>Bacillati</taxon>
        <taxon>Actinomycetota</taxon>
        <taxon>Actinomycetes</taxon>
        <taxon>Micrococcales</taxon>
        <taxon>Cellulomonadaceae</taxon>
        <taxon>Cellulomonas</taxon>
    </lineage>
</organism>